<keyword evidence="5 10" id="KW-0479">Metal-binding</keyword>
<dbReference type="CDD" id="cd09989">
    <property type="entry name" value="Arginase"/>
    <property type="match status" value="1"/>
</dbReference>
<dbReference type="GO" id="GO:0030145">
    <property type="term" value="F:manganese ion binding"/>
    <property type="evidence" value="ECO:0007669"/>
    <property type="project" value="TreeGrafter"/>
</dbReference>
<evidence type="ECO:0000256" key="5">
    <source>
        <dbReference type="ARBA" id="ARBA00022723"/>
    </source>
</evidence>
<feature type="binding site" evidence="10">
    <location>
        <position position="111"/>
    </location>
    <ligand>
        <name>Mn(2+)</name>
        <dbReference type="ChEBI" id="CHEBI:29035"/>
        <label>1</label>
    </ligand>
</feature>
<dbReference type="PROSITE" id="PS01053">
    <property type="entry name" value="ARGINASE_1"/>
    <property type="match status" value="1"/>
</dbReference>
<evidence type="ECO:0000256" key="12">
    <source>
        <dbReference type="RuleBase" id="RU003684"/>
    </source>
</evidence>
<dbReference type="UniPathway" id="UPA00158">
    <property type="reaction ID" value="UER00270"/>
</dbReference>
<dbReference type="InterPro" id="IPR006035">
    <property type="entry name" value="Ureohydrolase"/>
</dbReference>
<sequence length="309" mass="32645">MAAIQHHRLRILGIPMDLGQQRRGVDMGPSAVRYAGLYERLRGLGHQVEDAGNVPVPVRHEAAVQARSWTETPEGGLHHLPAVVQACQQIFDAAQASAASQEIPIFLGGDHSIAIGTVSGMATAGPLGLIWVDAHGDFNTPASSPSGNIHGMPVAVLTGRGHPDLVDLGYPGAKLLPQHIVLVGVRSLDPEERVALAGSGINVYTMRDIDELGMATVARRALSRLSSLARIHVSIDMDAIEPAVAPGVGTPVAGGLTFREAHLLMEILAESEKVRSVDVVEINPILDEGNRTAELAVELIASLLGQRIL</sequence>
<evidence type="ECO:0000313" key="15">
    <source>
        <dbReference type="Proteomes" id="UP000317371"/>
    </source>
</evidence>
<evidence type="ECO:0000256" key="8">
    <source>
        <dbReference type="ARBA" id="ARBA00047391"/>
    </source>
</evidence>
<dbReference type="PANTHER" id="PTHR43782">
    <property type="entry name" value="ARGINASE"/>
    <property type="match status" value="1"/>
</dbReference>
<dbReference type="Pfam" id="PF00491">
    <property type="entry name" value="Arginase"/>
    <property type="match status" value="1"/>
</dbReference>
<dbReference type="PRINTS" id="PR00116">
    <property type="entry name" value="ARGINASE"/>
</dbReference>
<dbReference type="GO" id="GO:0004053">
    <property type="term" value="F:arginase activity"/>
    <property type="evidence" value="ECO:0007669"/>
    <property type="project" value="UniProtKB-UniRule"/>
</dbReference>
<comment type="catalytic activity">
    <reaction evidence="8 13">
        <text>L-arginine + H2O = urea + L-ornithine</text>
        <dbReference type="Rhea" id="RHEA:20569"/>
        <dbReference type="ChEBI" id="CHEBI:15377"/>
        <dbReference type="ChEBI" id="CHEBI:16199"/>
        <dbReference type="ChEBI" id="CHEBI:32682"/>
        <dbReference type="ChEBI" id="CHEBI:46911"/>
        <dbReference type="EC" id="3.5.3.1"/>
    </reaction>
</comment>
<dbReference type="InterPro" id="IPR014033">
    <property type="entry name" value="Arginase"/>
</dbReference>
<dbReference type="FunFam" id="3.40.800.10:FF:000012">
    <property type="entry name" value="Arginase"/>
    <property type="match status" value="1"/>
</dbReference>
<dbReference type="PIRSF" id="PIRSF036979">
    <property type="entry name" value="Arginase"/>
    <property type="match status" value="1"/>
</dbReference>
<dbReference type="AlphaFoldDB" id="A0A540VL06"/>
<keyword evidence="7 10" id="KW-0464">Manganese</keyword>
<keyword evidence="15" id="KW-1185">Reference proteome</keyword>
<accession>A0A540VL06</accession>
<dbReference type="InterPro" id="IPR020855">
    <property type="entry name" value="Ureohydrolase_Mn_BS"/>
</dbReference>
<evidence type="ECO:0000256" key="1">
    <source>
        <dbReference type="ARBA" id="ARBA00005098"/>
    </source>
</evidence>
<evidence type="ECO:0000256" key="11">
    <source>
        <dbReference type="PROSITE-ProRule" id="PRU00742"/>
    </source>
</evidence>
<evidence type="ECO:0000256" key="2">
    <source>
        <dbReference type="ARBA" id="ARBA00012168"/>
    </source>
</evidence>
<dbReference type="Proteomes" id="UP000317371">
    <property type="component" value="Unassembled WGS sequence"/>
</dbReference>
<dbReference type="RefSeq" id="WP_141608642.1">
    <property type="nucleotide sequence ID" value="NZ_VIGC02000003.1"/>
</dbReference>
<evidence type="ECO:0000256" key="9">
    <source>
        <dbReference type="NCBIfam" id="TIGR01229"/>
    </source>
</evidence>
<feature type="binding site" evidence="10">
    <location>
        <position position="238"/>
    </location>
    <ligand>
        <name>Mn(2+)</name>
        <dbReference type="ChEBI" id="CHEBI:29035"/>
        <label>1</label>
    </ligand>
</feature>
<dbReference type="PROSITE" id="PS51409">
    <property type="entry name" value="ARGINASE_2"/>
    <property type="match status" value="1"/>
</dbReference>
<comment type="cofactor">
    <cofactor evidence="10 13">
        <name>Mn(2+)</name>
        <dbReference type="ChEBI" id="CHEBI:29035"/>
    </cofactor>
    <text evidence="10 13">Binds 2 manganese ions per subunit.</text>
</comment>
<keyword evidence="4 13" id="KW-0056">Arginine metabolism</keyword>
<dbReference type="SUPFAM" id="SSF52768">
    <property type="entry name" value="Arginase/deacetylase"/>
    <property type="match status" value="1"/>
</dbReference>
<dbReference type="InParanoid" id="A0A540VL06"/>
<name>A0A540VL06_9CHLR</name>
<feature type="binding site" evidence="10">
    <location>
        <position position="137"/>
    </location>
    <ligand>
        <name>Mn(2+)</name>
        <dbReference type="ChEBI" id="CHEBI:29035"/>
        <label>1</label>
    </ligand>
</feature>
<organism evidence="14 15">
    <name type="scientific">Litorilinea aerophila</name>
    <dbReference type="NCBI Taxonomy" id="1204385"/>
    <lineage>
        <taxon>Bacteria</taxon>
        <taxon>Bacillati</taxon>
        <taxon>Chloroflexota</taxon>
        <taxon>Caldilineae</taxon>
        <taxon>Caldilineales</taxon>
        <taxon>Caldilineaceae</taxon>
        <taxon>Litorilinea</taxon>
    </lineage>
</organism>
<comment type="pathway">
    <text evidence="1">Nitrogen metabolism; urea cycle; L-ornithine and urea from L-arginine: step 1/1.</text>
</comment>
<keyword evidence="6 12" id="KW-0378">Hydrolase</keyword>
<evidence type="ECO:0000256" key="6">
    <source>
        <dbReference type="ARBA" id="ARBA00022801"/>
    </source>
</evidence>
<protein>
    <recommendedName>
        <fullName evidence="3 9">Arginase</fullName>
        <ecNumber evidence="2 9">3.5.3.1</ecNumber>
    </recommendedName>
</protein>
<dbReference type="InterPro" id="IPR023696">
    <property type="entry name" value="Ureohydrolase_dom_sf"/>
</dbReference>
<dbReference type="OrthoDB" id="9789727at2"/>
<dbReference type="FunCoup" id="A0A540VL06">
    <property type="interactions" value="200"/>
</dbReference>
<proteinExistence type="inferred from homology"/>
<dbReference type="NCBIfam" id="TIGR01229">
    <property type="entry name" value="rocF_arginase"/>
    <property type="match status" value="1"/>
</dbReference>
<gene>
    <name evidence="14" type="primary">rocF</name>
    <name evidence="14" type="ORF">FKZ61_03280</name>
</gene>
<dbReference type="GO" id="GO:0006525">
    <property type="term" value="P:arginine metabolic process"/>
    <property type="evidence" value="ECO:0007669"/>
    <property type="project" value="UniProtKB-KW"/>
</dbReference>
<comment type="similarity">
    <text evidence="11 12">Belongs to the arginase family.</text>
</comment>
<feature type="binding site" evidence="10">
    <location>
        <position position="135"/>
    </location>
    <ligand>
        <name>Mn(2+)</name>
        <dbReference type="ChEBI" id="CHEBI:29035"/>
        <label>1</label>
    </ligand>
</feature>
<evidence type="ECO:0000256" key="10">
    <source>
        <dbReference type="PIRSR" id="PIRSR036979-1"/>
    </source>
</evidence>
<reference evidence="14 15" key="1">
    <citation type="submission" date="2019-06" db="EMBL/GenBank/DDBJ databases">
        <title>Genome sequence of Litorilinea aerophila BAA-2444.</title>
        <authorList>
            <person name="Maclea K.S."/>
            <person name="Maurais E.G."/>
            <person name="Iannazzi L.C."/>
        </authorList>
    </citation>
    <scope>NUCLEOTIDE SEQUENCE [LARGE SCALE GENOMIC DNA]</scope>
    <source>
        <strain evidence="14 15">ATCC BAA-2444</strain>
    </source>
</reference>
<dbReference type="GO" id="GO:0000050">
    <property type="term" value="P:urea cycle"/>
    <property type="evidence" value="ECO:0007669"/>
    <property type="project" value="UniProtKB-UniPathway"/>
</dbReference>
<dbReference type="EMBL" id="VIGC01000003">
    <property type="protein sequence ID" value="TQE97449.1"/>
    <property type="molecule type" value="Genomic_DNA"/>
</dbReference>
<evidence type="ECO:0000256" key="13">
    <source>
        <dbReference type="RuleBase" id="RU361159"/>
    </source>
</evidence>
<feature type="binding site" evidence="10">
    <location>
        <position position="236"/>
    </location>
    <ligand>
        <name>Mn(2+)</name>
        <dbReference type="ChEBI" id="CHEBI:29035"/>
        <label>1</label>
    </ligand>
</feature>
<evidence type="ECO:0000256" key="4">
    <source>
        <dbReference type="ARBA" id="ARBA00022503"/>
    </source>
</evidence>
<feature type="binding site" evidence="10">
    <location>
        <position position="133"/>
    </location>
    <ligand>
        <name>Mn(2+)</name>
        <dbReference type="ChEBI" id="CHEBI:29035"/>
        <label>1</label>
    </ligand>
</feature>
<comment type="caution">
    <text evidence="14">The sequence shown here is derived from an EMBL/GenBank/DDBJ whole genome shotgun (WGS) entry which is preliminary data.</text>
</comment>
<evidence type="ECO:0000313" key="14">
    <source>
        <dbReference type="EMBL" id="TQE97449.1"/>
    </source>
</evidence>
<evidence type="ECO:0000256" key="3">
    <source>
        <dbReference type="ARBA" id="ARBA00018123"/>
    </source>
</evidence>
<dbReference type="EC" id="3.5.3.1" evidence="2 9"/>
<dbReference type="GO" id="GO:0005737">
    <property type="term" value="C:cytoplasm"/>
    <property type="evidence" value="ECO:0007669"/>
    <property type="project" value="TreeGrafter"/>
</dbReference>
<dbReference type="Gene3D" id="3.40.800.10">
    <property type="entry name" value="Ureohydrolase domain"/>
    <property type="match status" value="1"/>
</dbReference>
<dbReference type="PANTHER" id="PTHR43782:SF3">
    <property type="entry name" value="ARGINASE"/>
    <property type="match status" value="1"/>
</dbReference>
<evidence type="ECO:0000256" key="7">
    <source>
        <dbReference type="ARBA" id="ARBA00023211"/>
    </source>
</evidence>